<sequence length="61" mass="7192">MSTKAVRFNDKEDKAIKDFLEKNPYFDFSTLARMAIINFIEKPELRLKPSTLEANEDKRVQ</sequence>
<protein>
    <recommendedName>
        <fullName evidence="3">CopG family transcriptional regulator</fullName>
    </recommendedName>
</protein>
<organism evidence="1 2">
    <name type="scientific">Peredibacter starrii</name>
    <dbReference type="NCBI Taxonomy" id="28202"/>
    <lineage>
        <taxon>Bacteria</taxon>
        <taxon>Pseudomonadati</taxon>
        <taxon>Bdellovibrionota</taxon>
        <taxon>Bacteriovoracia</taxon>
        <taxon>Bacteriovoracales</taxon>
        <taxon>Bacteriovoracaceae</taxon>
        <taxon>Peredibacter</taxon>
    </lineage>
</organism>
<dbReference type="Proteomes" id="UP001324634">
    <property type="component" value="Chromosome"/>
</dbReference>
<gene>
    <name evidence="1" type="ORF">SOO65_03985</name>
</gene>
<reference evidence="1 2" key="1">
    <citation type="submission" date="2023-11" db="EMBL/GenBank/DDBJ databases">
        <title>Peredibacter starrii A3.12.</title>
        <authorList>
            <person name="Mitchell R.J."/>
        </authorList>
    </citation>
    <scope>NUCLEOTIDE SEQUENCE [LARGE SCALE GENOMIC DNA]</scope>
    <source>
        <strain evidence="1 2">A3.12</strain>
    </source>
</reference>
<name>A0AAX4HS29_9BACT</name>
<keyword evidence="2" id="KW-1185">Reference proteome</keyword>
<evidence type="ECO:0000313" key="1">
    <source>
        <dbReference type="EMBL" id="WPU65898.1"/>
    </source>
</evidence>
<dbReference type="RefSeq" id="WP_321397305.1">
    <property type="nucleotide sequence ID" value="NZ_CP139487.1"/>
</dbReference>
<proteinExistence type="predicted"/>
<dbReference type="AlphaFoldDB" id="A0AAX4HS29"/>
<accession>A0AAX4HS29</accession>
<dbReference type="KEGG" id="psti:SOO65_03985"/>
<evidence type="ECO:0008006" key="3">
    <source>
        <dbReference type="Google" id="ProtNLM"/>
    </source>
</evidence>
<dbReference type="EMBL" id="CP139487">
    <property type="protein sequence ID" value="WPU65898.1"/>
    <property type="molecule type" value="Genomic_DNA"/>
</dbReference>
<evidence type="ECO:0000313" key="2">
    <source>
        <dbReference type="Proteomes" id="UP001324634"/>
    </source>
</evidence>